<dbReference type="EMBL" id="BAAAMQ010000017">
    <property type="protein sequence ID" value="GAA2115498.1"/>
    <property type="molecule type" value="Genomic_DNA"/>
</dbReference>
<proteinExistence type="predicted"/>
<evidence type="ECO:0000313" key="2">
    <source>
        <dbReference type="EMBL" id="GAA2115498.1"/>
    </source>
</evidence>
<dbReference type="Proteomes" id="UP001501161">
    <property type="component" value="Unassembled WGS sequence"/>
</dbReference>
<sequence length="332" mass="36549">MAYDEPRADRGGVTERTPRTASLRAARRRRAERLGRDQGSAVSRRQLYAAGLSRAEVRANVRAGRWQRVGRHVLVVHTGPMALQTKLWAAQLSGGPRARLDGASALVAAGLTGFDVDRHRVSVPRGARVFRDALVDVRQTRRWRVDDLAGGAGTPRTRPEVAAVRGALWARSDRQAALLMTMVVQQGIAPADRIGQALLQVKRDRRLAFLTDLVTDLLGGVHSLAELDFARECRRRGFPEPTRQVVRRGADGRHYLDVVWEEWGVVVEVDGIQHALAQEVVADALRHNDVTLDHLTVLRLPVLGLRVAADEFFAQIERALVEAGWSGLGPAA</sequence>
<keyword evidence="3" id="KW-1185">Reference proteome</keyword>
<evidence type="ECO:0000256" key="1">
    <source>
        <dbReference type="SAM" id="MobiDB-lite"/>
    </source>
</evidence>
<comment type="caution">
    <text evidence="2">The sequence shown here is derived from an EMBL/GenBank/DDBJ whole genome shotgun (WGS) entry which is preliminary data.</text>
</comment>
<reference evidence="2 3" key="1">
    <citation type="journal article" date="2019" name="Int. J. Syst. Evol. Microbiol.">
        <title>The Global Catalogue of Microorganisms (GCM) 10K type strain sequencing project: providing services to taxonomists for standard genome sequencing and annotation.</title>
        <authorList>
            <consortium name="The Broad Institute Genomics Platform"/>
            <consortium name="The Broad Institute Genome Sequencing Center for Infectious Disease"/>
            <person name="Wu L."/>
            <person name="Ma J."/>
        </authorList>
    </citation>
    <scope>NUCLEOTIDE SEQUENCE [LARGE SCALE GENOMIC DNA]</scope>
    <source>
        <strain evidence="2 3">JCM 13813</strain>
    </source>
</reference>
<protein>
    <submittedName>
        <fullName evidence="2">Type IV toxin-antitoxin system AbiEi family antitoxin domain-containing protein</fullName>
    </submittedName>
</protein>
<name>A0ABN2XQA7_9ACTN</name>
<accession>A0ABN2XQA7</accession>
<feature type="region of interest" description="Disordered" evidence="1">
    <location>
        <begin position="1"/>
        <end position="38"/>
    </location>
</feature>
<organism evidence="2 3">
    <name type="scientific">Nocardioides furvisabuli</name>
    <dbReference type="NCBI Taxonomy" id="375542"/>
    <lineage>
        <taxon>Bacteria</taxon>
        <taxon>Bacillati</taxon>
        <taxon>Actinomycetota</taxon>
        <taxon>Actinomycetes</taxon>
        <taxon>Propionibacteriales</taxon>
        <taxon>Nocardioidaceae</taxon>
        <taxon>Nocardioides</taxon>
    </lineage>
</organism>
<evidence type="ECO:0000313" key="3">
    <source>
        <dbReference type="Proteomes" id="UP001501161"/>
    </source>
</evidence>
<gene>
    <name evidence="2" type="ORF">GCM10009726_34300</name>
</gene>
<feature type="compositionally biased region" description="Basic and acidic residues" evidence="1">
    <location>
        <begin position="1"/>
        <end position="18"/>
    </location>
</feature>